<sequence>MSQTRAESKNWRTKPIQKPSSAPWAVTVSHQDLTRLIVGFHPQAMEEKWMIASDDPDEEGLIKVHFWRSWTGHERATISVQVLLDADGAVKKGTDGKIVSIEWETRDEADKGEKSEKEIALQVCNWVLGCALVDDAS</sequence>
<dbReference type="STRING" id="1380566.A0A179G259"/>
<name>A0A179G259_METCM</name>
<protein>
    <submittedName>
        <fullName evidence="2">Uncharacterized protein</fullName>
    </submittedName>
</protein>
<dbReference type="KEGG" id="pchm:VFPPC_13495"/>
<evidence type="ECO:0000256" key="1">
    <source>
        <dbReference type="SAM" id="MobiDB-lite"/>
    </source>
</evidence>
<feature type="compositionally biased region" description="Basic and acidic residues" evidence="1">
    <location>
        <begin position="1"/>
        <end position="10"/>
    </location>
</feature>
<evidence type="ECO:0000313" key="3">
    <source>
        <dbReference type="Proteomes" id="UP000078397"/>
    </source>
</evidence>
<comment type="caution">
    <text evidence="2">The sequence shown here is derived from an EMBL/GenBank/DDBJ whole genome shotgun (WGS) entry which is preliminary data.</text>
</comment>
<dbReference type="Proteomes" id="UP000078397">
    <property type="component" value="Unassembled WGS sequence"/>
</dbReference>
<reference evidence="2 3" key="1">
    <citation type="journal article" date="2016" name="PLoS Pathog.">
        <title>Biosynthesis of antibiotic leucinostatins in bio-control fungus Purpureocillium lilacinum and their inhibition on phytophthora revealed by genome mining.</title>
        <authorList>
            <person name="Wang G."/>
            <person name="Liu Z."/>
            <person name="Lin R."/>
            <person name="Li E."/>
            <person name="Mao Z."/>
            <person name="Ling J."/>
            <person name="Yang Y."/>
            <person name="Yin W.B."/>
            <person name="Xie B."/>
        </authorList>
    </citation>
    <scope>NUCLEOTIDE SEQUENCE [LARGE SCALE GENOMIC DNA]</scope>
    <source>
        <strain evidence="2">170</strain>
    </source>
</reference>
<feature type="region of interest" description="Disordered" evidence="1">
    <location>
        <begin position="1"/>
        <end position="21"/>
    </location>
</feature>
<evidence type="ECO:0000313" key="2">
    <source>
        <dbReference type="EMBL" id="OAQ71279.1"/>
    </source>
</evidence>
<dbReference type="GeneID" id="28855264"/>
<organism evidence="2 3">
    <name type="scientific">Pochonia chlamydosporia 170</name>
    <dbReference type="NCBI Taxonomy" id="1380566"/>
    <lineage>
        <taxon>Eukaryota</taxon>
        <taxon>Fungi</taxon>
        <taxon>Dikarya</taxon>
        <taxon>Ascomycota</taxon>
        <taxon>Pezizomycotina</taxon>
        <taxon>Sordariomycetes</taxon>
        <taxon>Hypocreomycetidae</taxon>
        <taxon>Hypocreales</taxon>
        <taxon>Clavicipitaceae</taxon>
        <taxon>Pochonia</taxon>
    </lineage>
</organism>
<accession>A0A179G259</accession>
<proteinExistence type="predicted"/>
<dbReference type="OrthoDB" id="4521980at2759"/>
<gene>
    <name evidence="2" type="ORF">VFPPC_13495</name>
</gene>
<keyword evidence="3" id="KW-1185">Reference proteome</keyword>
<dbReference type="EMBL" id="LSBJ02000002">
    <property type="protein sequence ID" value="OAQ71279.1"/>
    <property type="molecule type" value="Genomic_DNA"/>
</dbReference>
<dbReference type="RefSeq" id="XP_018147816.1">
    <property type="nucleotide sequence ID" value="XM_018291270.1"/>
</dbReference>
<dbReference type="AlphaFoldDB" id="A0A179G259"/>